<keyword evidence="2 7" id="KW-0436">Ligase</keyword>
<feature type="binding site" evidence="7">
    <location>
        <position position="488"/>
    </location>
    <ligand>
        <name>ATP</name>
        <dbReference type="ChEBI" id="CHEBI:30616"/>
    </ligand>
</feature>
<dbReference type="Pfam" id="PF02938">
    <property type="entry name" value="GAD"/>
    <property type="match status" value="1"/>
</dbReference>
<dbReference type="InterPro" id="IPR004524">
    <property type="entry name" value="Asp-tRNA-ligase_1"/>
</dbReference>
<dbReference type="EMBL" id="JACSQZ010000022">
    <property type="protein sequence ID" value="MBD7915022.1"/>
    <property type="molecule type" value="Genomic_DNA"/>
</dbReference>
<keyword evidence="3 7" id="KW-0547">Nucleotide-binding</keyword>
<protein>
    <recommendedName>
        <fullName evidence="7">Aspartate--tRNA ligase</fullName>
        <ecNumber evidence="7">6.1.1.12</ecNumber>
    </recommendedName>
    <alternativeName>
        <fullName evidence="7">Aspartyl-tRNA synthetase</fullName>
        <shortName evidence="7">AspRS</shortName>
    </alternativeName>
</protein>
<dbReference type="CDD" id="cd00777">
    <property type="entry name" value="AspRS_core"/>
    <property type="match status" value="1"/>
</dbReference>
<feature type="region of interest" description="Aspartate" evidence="7">
    <location>
        <begin position="204"/>
        <end position="207"/>
    </location>
</feature>
<comment type="caution">
    <text evidence="9">The sequence shown here is derived from an EMBL/GenBank/DDBJ whole genome shotgun (WGS) entry which is preliminary data.</text>
</comment>
<dbReference type="InterPro" id="IPR029351">
    <property type="entry name" value="GAD_dom"/>
</dbReference>
<name>A0ABR8Q3L3_9CLOT</name>
<dbReference type="Gene3D" id="2.40.50.140">
    <property type="entry name" value="Nucleic acid-binding proteins"/>
    <property type="match status" value="1"/>
</dbReference>
<feature type="binding site" evidence="7">
    <location>
        <position position="454"/>
    </location>
    <ligand>
        <name>L-aspartate</name>
        <dbReference type="ChEBI" id="CHEBI:29991"/>
    </ligand>
</feature>
<comment type="similarity">
    <text evidence="1 7">Belongs to the class-II aminoacyl-tRNA synthetase family. Type 1 subfamily.</text>
</comment>
<feature type="binding site" evidence="7">
    <location>
        <begin position="540"/>
        <end position="543"/>
    </location>
    <ligand>
        <name>ATP</name>
        <dbReference type="ChEBI" id="CHEBI:30616"/>
    </ligand>
</feature>
<evidence type="ECO:0000256" key="1">
    <source>
        <dbReference type="ARBA" id="ARBA00006303"/>
    </source>
</evidence>
<comment type="subcellular location">
    <subcellularLocation>
        <location evidence="7">Cytoplasm</location>
    </subcellularLocation>
</comment>
<dbReference type="InterPro" id="IPR045864">
    <property type="entry name" value="aa-tRNA-synth_II/BPL/LPL"/>
</dbReference>
<keyword evidence="7" id="KW-0963">Cytoplasm</keyword>
<accession>A0ABR8Q3L3</accession>
<dbReference type="InterPro" id="IPR006195">
    <property type="entry name" value="aa-tRNA-synth_II"/>
</dbReference>
<dbReference type="InterPro" id="IPR004364">
    <property type="entry name" value="Aa-tRNA-synt_II"/>
</dbReference>
<dbReference type="InterPro" id="IPR004365">
    <property type="entry name" value="NA-bd_OB_tRNA"/>
</dbReference>
<keyword evidence="4 7" id="KW-0067">ATP-binding</keyword>
<keyword evidence="5 7" id="KW-0648">Protein biosynthesis</keyword>
<dbReference type="HAMAP" id="MF_00044">
    <property type="entry name" value="Asp_tRNA_synth_type1"/>
    <property type="match status" value="1"/>
</dbReference>
<reference evidence="9 10" key="1">
    <citation type="submission" date="2020-08" db="EMBL/GenBank/DDBJ databases">
        <title>A Genomic Blueprint of the Chicken Gut Microbiome.</title>
        <authorList>
            <person name="Gilroy R."/>
            <person name="Ravi A."/>
            <person name="Getino M."/>
            <person name="Pursley I."/>
            <person name="Horton D.L."/>
            <person name="Alikhan N.-F."/>
            <person name="Baker D."/>
            <person name="Gharbi K."/>
            <person name="Hall N."/>
            <person name="Watson M."/>
            <person name="Adriaenssens E.M."/>
            <person name="Foster-Nyarko E."/>
            <person name="Jarju S."/>
            <person name="Secka A."/>
            <person name="Antonio M."/>
            <person name="Oren A."/>
            <person name="Chaudhuri R."/>
            <person name="La Ragione R.M."/>
            <person name="Hildebrand F."/>
            <person name="Pallen M.J."/>
        </authorList>
    </citation>
    <scope>NUCLEOTIDE SEQUENCE [LARGE SCALE GENOMIC DNA]</scope>
    <source>
        <strain evidence="9 10">Sa3CUN1</strain>
    </source>
</reference>
<dbReference type="NCBIfam" id="TIGR00459">
    <property type="entry name" value="aspS_bact"/>
    <property type="match status" value="1"/>
</dbReference>
<dbReference type="Pfam" id="PF01336">
    <property type="entry name" value="tRNA_anti-codon"/>
    <property type="match status" value="1"/>
</dbReference>
<dbReference type="InterPro" id="IPR047090">
    <property type="entry name" value="AspRS_core"/>
</dbReference>
<dbReference type="PRINTS" id="PR01042">
    <property type="entry name" value="TRNASYNTHASP"/>
</dbReference>
<dbReference type="CDD" id="cd04317">
    <property type="entry name" value="EcAspRS_like_N"/>
    <property type="match status" value="1"/>
</dbReference>
<evidence type="ECO:0000313" key="9">
    <source>
        <dbReference type="EMBL" id="MBD7915022.1"/>
    </source>
</evidence>
<dbReference type="PANTHER" id="PTHR22594">
    <property type="entry name" value="ASPARTYL/LYSYL-TRNA SYNTHETASE"/>
    <property type="match status" value="1"/>
</dbReference>
<evidence type="ECO:0000256" key="2">
    <source>
        <dbReference type="ARBA" id="ARBA00022598"/>
    </source>
</evidence>
<dbReference type="SUPFAM" id="SSF55681">
    <property type="entry name" value="Class II aaRS and biotin synthetases"/>
    <property type="match status" value="1"/>
</dbReference>
<dbReference type="InterPro" id="IPR002312">
    <property type="entry name" value="Asp/Asn-tRNA-synth_IIb"/>
</dbReference>
<keyword evidence="6 7" id="KW-0030">Aminoacyl-tRNA synthetase</keyword>
<feature type="binding site" evidence="7">
    <location>
        <position position="180"/>
    </location>
    <ligand>
        <name>L-aspartate</name>
        <dbReference type="ChEBI" id="CHEBI:29991"/>
    </ligand>
</feature>
<gene>
    <name evidence="7 9" type="primary">aspS</name>
    <name evidence="9" type="ORF">H9660_07655</name>
</gene>
<organism evidence="9 10">
    <name type="scientific">Clostridium gallinarum</name>
    <dbReference type="NCBI Taxonomy" id="2762246"/>
    <lineage>
        <taxon>Bacteria</taxon>
        <taxon>Bacillati</taxon>
        <taxon>Bacillota</taxon>
        <taxon>Clostridia</taxon>
        <taxon>Eubacteriales</taxon>
        <taxon>Clostridiaceae</taxon>
        <taxon>Clostridium</taxon>
    </lineage>
</organism>
<comment type="caution">
    <text evidence="7">Lacks conserved residue(s) required for the propagation of feature annotation.</text>
</comment>
<dbReference type="Gene3D" id="3.30.1360.30">
    <property type="entry name" value="GAD-like domain"/>
    <property type="match status" value="1"/>
</dbReference>
<dbReference type="InterPro" id="IPR004115">
    <property type="entry name" value="GAD-like_sf"/>
</dbReference>
<keyword evidence="10" id="KW-1185">Reference proteome</keyword>
<dbReference type="PANTHER" id="PTHR22594:SF5">
    <property type="entry name" value="ASPARTATE--TRNA LIGASE, MITOCHONDRIAL"/>
    <property type="match status" value="1"/>
</dbReference>
<feature type="binding site" evidence="7">
    <location>
        <begin position="226"/>
        <end position="228"/>
    </location>
    <ligand>
        <name>ATP</name>
        <dbReference type="ChEBI" id="CHEBI:30616"/>
    </ligand>
</feature>
<evidence type="ECO:0000256" key="5">
    <source>
        <dbReference type="ARBA" id="ARBA00022917"/>
    </source>
</evidence>
<dbReference type="Proteomes" id="UP000640335">
    <property type="component" value="Unassembled WGS sequence"/>
</dbReference>
<dbReference type="Gene3D" id="3.30.930.10">
    <property type="entry name" value="Bira Bifunctional Protein, Domain 2"/>
    <property type="match status" value="1"/>
</dbReference>
<dbReference type="NCBIfam" id="NF001750">
    <property type="entry name" value="PRK00476.1"/>
    <property type="match status" value="1"/>
</dbReference>
<dbReference type="SUPFAM" id="SSF55261">
    <property type="entry name" value="GAD domain-like"/>
    <property type="match status" value="1"/>
</dbReference>
<comment type="subunit">
    <text evidence="7">Homodimer.</text>
</comment>
<feature type="binding site" evidence="7">
    <location>
        <position position="226"/>
    </location>
    <ligand>
        <name>L-aspartate</name>
        <dbReference type="ChEBI" id="CHEBI:29991"/>
    </ligand>
</feature>
<feature type="binding site" evidence="7">
    <location>
        <position position="495"/>
    </location>
    <ligand>
        <name>L-aspartate</name>
        <dbReference type="ChEBI" id="CHEBI:29991"/>
    </ligand>
</feature>
<dbReference type="InterPro" id="IPR047089">
    <property type="entry name" value="Asp-tRNA-ligase_1_N"/>
</dbReference>
<evidence type="ECO:0000313" key="10">
    <source>
        <dbReference type="Proteomes" id="UP000640335"/>
    </source>
</evidence>
<dbReference type="EC" id="6.1.1.12" evidence="7"/>
<evidence type="ECO:0000256" key="6">
    <source>
        <dbReference type="ARBA" id="ARBA00023146"/>
    </source>
</evidence>
<dbReference type="PROSITE" id="PS50862">
    <property type="entry name" value="AA_TRNA_LIGASE_II"/>
    <property type="match status" value="1"/>
</dbReference>
<dbReference type="GO" id="GO:0004815">
    <property type="term" value="F:aspartate-tRNA ligase activity"/>
    <property type="evidence" value="ECO:0007669"/>
    <property type="project" value="UniProtKB-EC"/>
</dbReference>
<feature type="domain" description="Aminoacyl-transfer RNA synthetases class-II family profile" evidence="8">
    <location>
        <begin position="147"/>
        <end position="561"/>
    </location>
</feature>
<feature type="binding site" evidence="7">
    <location>
        <position position="235"/>
    </location>
    <ligand>
        <name>ATP</name>
        <dbReference type="ChEBI" id="CHEBI:30616"/>
    </ligand>
</feature>
<evidence type="ECO:0000256" key="7">
    <source>
        <dbReference type="HAMAP-Rule" id="MF_00044"/>
    </source>
</evidence>
<dbReference type="SUPFAM" id="SSF50249">
    <property type="entry name" value="Nucleic acid-binding proteins"/>
    <property type="match status" value="1"/>
</dbReference>
<dbReference type="InterPro" id="IPR012340">
    <property type="entry name" value="NA-bd_OB-fold"/>
</dbReference>
<comment type="function">
    <text evidence="7">Catalyzes the attachment of L-aspartate to tRNA(Asp) in a two-step reaction: L-aspartate is first activated by ATP to form Asp-AMP and then transferred to the acceptor end of tRNA(Asp).</text>
</comment>
<dbReference type="Pfam" id="PF00152">
    <property type="entry name" value="tRNA-synt_2"/>
    <property type="match status" value="1"/>
</dbReference>
<evidence type="ECO:0000259" key="8">
    <source>
        <dbReference type="PROSITE" id="PS50862"/>
    </source>
</evidence>
<evidence type="ECO:0000256" key="3">
    <source>
        <dbReference type="ARBA" id="ARBA00022741"/>
    </source>
</evidence>
<sequence length="594" mass="67275">MGEALAGLKRTLMCGEVRESNVSQKITLMGWVQRNRKLGGLQFIDLRDRTGIMQIVFGEEINAEAFEKAKDVRPEYCIAVTGEVVLREAPNHNMPTGLVELKCESLKVLSESDTPPIYIKEGLDAAENIRLKYRYLDLRRPDMQRIFMIRSKVSKSVRDYLDKNNFLEVETPILNKSTPEGARDYLVPSRNYPGMFYALPQSPQIFKQLLMVSGFDRYYQIAKCFRDEDLRANRQPEFTQIDLEMSFVEADDVMAMNEGLIAHVFKEVAGVDVKLPIKRMTFKDAMEKYGSDKPDLRFGMEITNITEDVKDMDFVVFKSAIENGGSVRALCLKGGADLGRKPIDKLGEFVKTYKAKGLAWIQIKEDGIKSSIAKFLTDDVTNAIMKTMNAEVGDAIFIVADKNSVVFQSLGALRLELAKQFDLIKDKNEFNFTWITEFPLFEYSEEDGRYYAAHHPFTSPMDEDIDMLESNPGEVRAKAYDLVLNGEELGGGSIRIHDSKLQEKMFKVLGFTEESAKERFGFLIDAFKFGPPPHGGLAFGLDRMIMFLAGTENIKDVIAFPKNQNAYCYLSEAPNIVDENQLEDLGISIVKKED</sequence>
<comment type="catalytic activity">
    <reaction evidence="7">
        <text>tRNA(Asp) + L-aspartate + ATP = L-aspartyl-tRNA(Asp) + AMP + diphosphate</text>
        <dbReference type="Rhea" id="RHEA:19649"/>
        <dbReference type="Rhea" id="RHEA-COMP:9660"/>
        <dbReference type="Rhea" id="RHEA-COMP:9678"/>
        <dbReference type="ChEBI" id="CHEBI:29991"/>
        <dbReference type="ChEBI" id="CHEBI:30616"/>
        <dbReference type="ChEBI" id="CHEBI:33019"/>
        <dbReference type="ChEBI" id="CHEBI:78442"/>
        <dbReference type="ChEBI" id="CHEBI:78516"/>
        <dbReference type="ChEBI" id="CHEBI:456215"/>
        <dbReference type="EC" id="6.1.1.12"/>
    </reaction>
</comment>
<dbReference type="RefSeq" id="WP_191749787.1">
    <property type="nucleotide sequence ID" value="NZ_JACSQZ010000022.1"/>
</dbReference>
<proteinExistence type="inferred from homology"/>
<evidence type="ECO:0000256" key="4">
    <source>
        <dbReference type="ARBA" id="ARBA00022840"/>
    </source>
</evidence>